<proteinExistence type="predicted"/>
<name>A0A6J6UXV9_9ZZZZ</name>
<dbReference type="Pfam" id="PF07690">
    <property type="entry name" value="MFS_1"/>
    <property type="match status" value="1"/>
</dbReference>
<feature type="transmembrane region" description="Helical" evidence="6">
    <location>
        <begin position="231"/>
        <end position="254"/>
    </location>
</feature>
<feature type="transmembrane region" description="Helical" evidence="6">
    <location>
        <begin position="266"/>
        <end position="287"/>
    </location>
</feature>
<feature type="transmembrane region" description="Helical" evidence="6">
    <location>
        <begin position="85"/>
        <end position="105"/>
    </location>
</feature>
<dbReference type="CDD" id="cd06173">
    <property type="entry name" value="MFS_MefA_like"/>
    <property type="match status" value="1"/>
</dbReference>
<dbReference type="PANTHER" id="PTHR23513">
    <property type="entry name" value="INTEGRAL MEMBRANE EFFLUX PROTEIN-RELATED"/>
    <property type="match status" value="1"/>
</dbReference>
<evidence type="ECO:0000256" key="5">
    <source>
        <dbReference type="ARBA" id="ARBA00023136"/>
    </source>
</evidence>
<dbReference type="PANTHER" id="PTHR23513:SF6">
    <property type="entry name" value="MAJOR FACILITATOR SUPERFAMILY ASSOCIATED DOMAIN-CONTAINING PROTEIN"/>
    <property type="match status" value="1"/>
</dbReference>
<reference evidence="9" key="1">
    <citation type="submission" date="2020-05" db="EMBL/GenBank/DDBJ databases">
        <authorList>
            <person name="Chiriac C."/>
            <person name="Salcher M."/>
            <person name="Ghai R."/>
            <person name="Kavagutti S V."/>
        </authorList>
    </citation>
    <scope>NUCLEOTIDE SEQUENCE</scope>
</reference>
<dbReference type="PROSITE" id="PS50850">
    <property type="entry name" value="MFS"/>
    <property type="match status" value="1"/>
</dbReference>
<evidence type="ECO:0000256" key="3">
    <source>
        <dbReference type="ARBA" id="ARBA00022692"/>
    </source>
</evidence>
<evidence type="ECO:0000256" key="4">
    <source>
        <dbReference type="ARBA" id="ARBA00022989"/>
    </source>
</evidence>
<feature type="transmembrane region" description="Helical" evidence="6">
    <location>
        <begin position="58"/>
        <end position="78"/>
    </location>
</feature>
<feature type="transmembrane region" description="Helical" evidence="6">
    <location>
        <begin position="21"/>
        <end position="46"/>
    </location>
</feature>
<dbReference type="AlphaFoldDB" id="A0A6J6UXV9"/>
<feature type="transmembrane region" description="Helical" evidence="6">
    <location>
        <begin position="357"/>
        <end position="380"/>
    </location>
</feature>
<organism evidence="9">
    <name type="scientific">freshwater metagenome</name>
    <dbReference type="NCBI Taxonomy" id="449393"/>
    <lineage>
        <taxon>unclassified sequences</taxon>
        <taxon>metagenomes</taxon>
        <taxon>ecological metagenomes</taxon>
    </lineage>
</organism>
<dbReference type="InterPro" id="IPR036259">
    <property type="entry name" value="MFS_trans_sf"/>
</dbReference>
<dbReference type="GO" id="GO:0005886">
    <property type="term" value="C:plasma membrane"/>
    <property type="evidence" value="ECO:0007669"/>
    <property type="project" value="UniProtKB-SubCell"/>
</dbReference>
<evidence type="ECO:0000313" key="9">
    <source>
        <dbReference type="EMBL" id="CAB4764366.1"/>
    </source>
</evidence>
<feature type="domain" description="Major facilitator superfamily (MFS) profile" evidence="7">
    <location>
        <begin position="20"/>
        <end position="409"/>
    </location>
</feature>
<evidence type="ECO:0000256" key="2">
    <source>
        <dbReference type="ARBA" id="ARBA00022475"/>
    </source>
</evidence>
<keyword evidence="2" id="KW-1003">Cell membrane</keyword>
<dbReference type="Gene3D" id="1.20.1250.20">
    <property type="entry name" value="MFS general substrate transporter like domains"/>
    <property type="match status" value="1"/>
</dbReference>
<evidence type="ECO:0000256" key="1">
    <source>
        <dbReference type="ARBA" id="ARBA00004651"/>
    </source>
</evidence>
<dbReference type="SUPFAM" id="SSF103473">
    <property type="entry name" value="MFS general substrate transporter"/>
    <property type="match status" value="1"/>
</dbReference>
<dbReference type="EMBL" id="CAEZYG010000115">
    <property type="protein sequence ID" value="CAB4714827.1"/>
    <property type="molecule type" value="Genomic_DNA"/>
</dbReference>
<dbReference type="GO" id="GO:0022857">
    <property type="term" value="F:transmembrane transporter activity"/>
    <property type="evidence" value="ECO:0007669"/>
    <property type="project" value="InterPro"/>
</dbReference>
<accession>A0A6J6UXV9</accession>
<sequence>MTDLAKAQGIRPRELFAIRPFRLLWTNSFLFILVQSTQRFAFVWLALELGAKSDISGLILFVMGIPVILISLIVGVMSDHADRRMLLLVSQTGALLITVAVAAMVSFGHITIRYAVVGSFISGIFIAIGSPVRNAIIPSIVPSDKLVGAIAVNTIGSNLGLIIGPVAAGPAIAVWGIEGAFWLQAAMHLVGFFALIPLQLPASVNTQRKRMREEIFGGVSFIRGHAEVRSFYVLLSASILYMMAPWIVLGPQIAKEQAGASGSQTTILFGLLGIGQFVSSIGILRYNHKIQQKGLWFIGGLCWGGFVQIVLGQSNSIAMMSVLLFAWGLGGGFYMNLSQTLIQNNTPAAVMGRVMAVHSLLMSGLAPLGALFVGLIARRIDSAPETFSVAGALMLLTAIYFLTTKKNLRSMA</sequence>
<gene>
    <name evidence="8" type="ORF">UFOPK2657_00697</name>
    <name evidence="9" type="ORF">UFOPK2872_00719</name>
</gene>
<dbReference type="EMBL" id="CAEZZM010000078">
    <property type="protein sequence ID" value="CAB4764366.1"/>
    <property type="molecule type" value="Genomic_DNA"/>
</dbReference>
<feature type="transmembrane region" description="Helical" evidence="6">
    <location>
        <begin position="111"/>
        <end position="129"/>
    </location>
</feature>
<feature type="transmembrane region" description="Helical" evidence="6">
    <location>
        <begin position="386"/>
        <end position="403"/>
    </location>
</feature>
<feature type="transmembrane region" description="Helical" evidence="6">
    <location>
        <begin position="150"/>
        <end position="175"/>
    </location>
</feature>
<dbReference type="InterPro" id="IPR011701">
    <property type="entry name" value="MFS"/>
</dbReference>
<keyword evidence="3 6" id="KW-0812">Transmembrane</keyword>
<keyword evidence="5 6" id="KW-0472">Membrane</keyword>
<evidence type="ECO:0000256" key="6">
    <source>
        <dbReference type="SAM" id="Phobius"/>
    </source>
</evidence>
<feature type="transmembrane region" description="Helical" evidence="6">
    <location>
        <begin position="181"/>
        <end position="202"/>
    </location>
</feature>
<comment type="subcellular location">
    <subcellularLocation>
        <location evidence="1">Cell membrane</location>
        <topology evidence="1">Multi-pass membrane protein</topology>
    </subcellularLocation>
</comment>
<keyword evidence="4 6" id="KW-1133">Transmembrane helix</keyword>
<protein>
    <submittedName>
        <fullName evidence="9">Unannotated protein</fullName>
    </submittedName>
</protein>
<dbReference type="InterPro" id="IPR020846">
    <property type="entry name" value="MFS_dom"/>
</dbReference>
<evidence type="ECO:0000259" key="7">
    <source>
        <dbReference type="PROSITE" id="PS50850"/>
    </source>
</evidence>
<evidence type="ECO:0000313" key="8">
    <source>
        <dbReference type="EMBL" id="CAB4714827.1"/>
    </source>
</evidence>
<feature type="transmembrane region" description="Helical" evidence="6">
    <location>
        <begin position="317"/>
        <end position="337"/>
    </location>
</feature>
<feature type="transmembrane region" description="Helical" evidence="6">
    <location>
        <begin position="294"/>
        <end position="311"/>
    </location>
</feature>